<reference evidence="1 2" key="1">
    <citation type="journal article" date="2018" name="Mol. Biol. Evol.">
        <title>Broad Genomic Sampling Reveals a Smut Pathogenic Ancestry of the Fungal Clade Ustilaginomycotina.</title>
        <authorList>
            <person name="Kijpornyongpan T."/>
            <person name="Mondo S.J."/>
            <person name="Barry K."/>
            <person name="Sandor L."/>
            <person name="Lee J."/>
            <person name="Lipzen A."/>
            <person name="Pangilinan J."/>
            <person name="LaButti K."/>
            <person name="Hainaut M."/>
            <person name="Henrissat B."/>
            <person name="Grigoriev I.V."/>
            <person name="Spatafora J.W."/>
            <person name="Aime M.C."/>
        </authorList>
    </citation>
    <scope>NUCLEOTIDE SEQUENCE [LARGE SCALE GENOMIC DNA]</scope>
    <source>
        <strain evidence="1 2">SA 807</strain>
    </source>
</reference>
<evidence type="ECO:0000313" key="2">
    <source>
        <dbReference type="Proteomes" id="UP000245626"/>
    </source>
</evidence>
<keyword evidence="2" id="KW-1185">Reference proteome</keyword>
<dbReference type="EMBL" id="KZ819964">
    <property type="protein sequence ID" value="PWN50144.1"/>
    <property type="molecule type" value="Genomic_DNA"/>
</dbReference>
<organism evidence="1 2">
    <name type="scientific">Violaceomyces palustris</name>
    <dbReference type="NCBI Taxonomy" id="1673888"/>
    <lineage>
        <taxon>Eukaryota</taxon>
        <taxon>Fungi</taxon>
        <taxon>Dikarya</taxon>
        <taxon>Basidiomycota</taxon>
        <taxon>Ustilaginomycotina</taxon>
        <taxon>Ustilaginomycetes</taxon>
        <taxon>Violaceomycetales</taxon>
        <taxon>Violaceomycetaceae</taxon>
        <taxon>Violaceomyces</taxon>
    </lineage>
</organism>
<gene>
    <name evidence="1" type="ORF">IE53DRAFT_369163</name>
</gene>
<proteinExistence type="predicted"/>
<dbReference type="Proteomes" id="UP000245626">
    <property type="component" value="Unassembled WGS sequence"/>
</dbReference>
<sequence length="179" mass="19741">MGATTTKTSPTSSPIKLTISSFSTSPTISEQSPPYTSSKLSGNEYHKLSNLALDNLTEYLEGIIEEVDVERLEQLAKESNQVAKRGGPASEWDCEYSSGVLNLRLGSHGTYVINKQPPNQQIWLSSPKSGPKRFDYDREHKVWFSNKEGEVVSLKELLDSELSVAFDSPVDVPLSGEEC</sequence>
<accession>A0ACD0NWE3</accession>
<name>A0ACD0NWE3_9BASI</name>
<protein>
    <submittedName>
        <fullName evidence="1">Frataxin</fullName>
    </submittedName>
</protein>
<evidence type="ECO:0000313" key="1">
    <source>
        <dbReference type="EMBL" id="PWN50144.1"/>
    </source>
</evidence>